<keyword evidence="4" id="KW-0288">FMN</keyword>
<reference evidence="6 7" key="1">
    <citation type="submission" date="2016-04" db="EMBL/GenBank/DDBJ databases">
        <title>Comparative Genomics and Epigenetics of Sporosarcina ureae.</title>
        <authorList>
            <person name="Oliver A.S."/>
            <person name="Cooper K.K."/>
        </authorList>
    </citation>
    <scope>NUCLEOTIDE SEQUENCE [LARGE SCALE GENOMIC DNA]</scope>
    <source>
        <strain evidence="6 7">S204</strain>
    </source>
</reference>
<evidence type="ECO:0000256" key="3">
    <source>
        <dbReference type="ARBA" id="ARBA00022630"/>
    </source>
</evidence>
<dbReference type="SMART" id="SM01240">
    <property type="entry name" value="IMPDH"/>
    <property type="match status" value="1"/>
</dbReference>
<keyword evidence="6" id="KW-0223">Dioxygenase</keyword>
<dbReference type="CDD" id="cd04730">
    <property type="entry name" value="NPD_like"/>
    <property type="match status" value="1"/>
</dbReference>
<evidence type="ECO:0000256" key="2">
    <source>
        <dbReference type="ARBA" id="ARBA00013457"/>
    </source>
</evidence>
<dbReference type="GO" id="GO:0051213">
    <property type="term" value="F:dioxygenase activity"/>
    <property type="evidence" value="ECO:0007669"/>
    <property type="project" value="UniProtKB-KW"/>
</dbReference>
<dbReference type="Pfam" id="PF03060">
    <property type="entry name" value="NMO"/>
    <property type="match status" value="2"/>
</dbReference>
<evidence type="ECO:0000313" key="6">
    <source>
        <dbReference type="EMBL" id="ARF14173.1"/>
    </source>
</evidence>
<keyword evidence="5" id="KW-0560">Oxidoreductase</keyword>
<dbReference type="PANTHER" id="PTHR32332">
    <property type="entry name" value="2-NITROPROPANE DIOXYGENASE"/>
    <property type="match status" value="1"/>
</dbReference>
<dbReference type="Proteomes" id="UP000192486">
    <property type="component" value="Chromosome"/>
</dbReference>
<name>A0ABN4YYJ3_SPOUR</name>
<evidence type="ECO:0000256" key="4">
    <source>
        <dbReference type="ARBA" id="ARBA00022643"/>
    </source>
</evidence>
<comment type="function">
    <text evidence="1">Nitronate monooxygenase that uses molecular oxygen to catalyze the oxidative denitrification of alkyl nitronates. Acts on propionate 3-nitronate (P3N), the presumed physiological substrate. Probably functions in the detoxification of P3N, a metabolic poison produced by plants and fungi as a defense mechanism.</text>
</comment>
<dbReference type="SUPFAM" id="SSF51412">
    <property type="entry name" value="Inosine monophosphate dehydrogenase (IMPDH)"/>
    <property type="match status" value="1"/>
</dbReference>
<keyword evidence="3" id="KW-0285">Flavoprotein</keyword>
<gene>
    <name evidence="6" type="ORF">SporoS204_08460</name>
</gene>
<proteinExistence type="predicted"/>
<evidence type="ECO:0000256" key="1">
    <source>
        <dbReference type="ARBA" id="ARBA00003535"/>
    </source>
</evidence>
<dbReference type="PANTHER" id="PTHR32332:SF20">
    <property type="entry name" value="2-NITROPROPANE DIOXYGENASE-LIKE PROTEIN"/>
    <property type="match status" value="1"/>
</dbReference>
<dbReference type="RefSeq" id="WP_029054010.1">
    <property type="nucleotide sequence ID" value="NZ_CP015108.1"/>
</dbReference>
<keyword evidence="7" id="KW-1185">Reference proteome</keyword>
<organism evidence="6 7">
    <name type="scientific">Sporosarcina ureae</name>
    <dbReference type="NCBI Taxonomy" id="1571"/>
    <lineage>
        <taxon>Bacteria</taxon>
        <taxon>Bacillati</taxon>
        <taxon>Bacillota</taxon>
        <taxon>Bacilli</taxon>
        <taxon>Bacillales</taxon>
        <taxon>Caryophanaceae</taxon>
        <taxon>Sporosarcina</taxon>
    </lineage>
</organism>
<dbReference type="InterPro" id="IPR013785">
    <property type="entry name" value="Aldolase_TIM"/>
</dbReference>
<dbReference type="EMBL" id="CP015108">
    <property type="protein sequence ID" value="ARF14173.1"/>
    <property type="molecule type" value="Genomic_DNA"/>
</dbReference>
<sequence length="315" mass="33669">MNSLCNVLSIQYPIIQGGMGDISSPKLAAAISEAGGLGTIGCGTSTIAEVDRKITDLKSITSRPFAVNIAINVTPYVEEFIELVIKHQVPVISLSAGNPSPYIQRLHDHGIKVIAIIASVKHAVKAEEAGADIVVAEGFEAAGINSPLELTTMTLIPQITANVQIPVVAAGGVGDGKGLAAALVLGAEGVQMGTRFIATQEMQAHERYKQRLVDASDVETRIIGRKVGRVRRVLTNDYVATLEKREKEGMTLEEFNKATTEEQHKLGAIEGDMQNGYINSGQVAGLIDDVPTVQELIERMMEEAKEACKRTADLL</sequence>
<accession>A0ABN4YYJ3</accession>
<dbReference type="Gene3D" id="3.20.20.70">
    <property type="entry name" value="Aldolase class I"/>
    <property type="match status" value="1"/>
</dbReference>
<evidence type="ECO:0000256" key="5">
    <source>
        <dbReference type="ARBA" id="ARBA00023002"/>
    </source>
</evidence>
<protein>
    <recommendedName>
        <fullName evidence="2">Probable nitronate monooxygenase</fullName>
    </recommendedName>
</protein>
<evidence type="ECO:0000313" key="7">
    <source>
        <dbReference type="Proteomes" id="UP000192486"/>
    </source>
</evidence>
<dbReference type="InterPro" id="IPR004136">
    <property type="entry name" value="NMO"/>
</dbReference>